<dbReference type="EMBL" id="CAADRA010005278">
    <property type="protein sequence ID" value="VFT88037.1"/>
    <property type="molecule type" value="Genomic_DNA"/>
</dbReference>
<dbReference type="AlphaFoldDB" id="A0A485KSR3"/>
<protein>
    <submittedName>
        <fullName evidence="2">Aste57867_11170 protein</fullName>
    </submittedName>
</protein>
<reference evidence="1" key="2">
    <citation type="submission" date="2019-06" db="EMBL/GenBank/DDBJ databases">
        <title>Genomics analysis of Aphanomyces spp. identifies a new class of oomycete effector associated with host adaptation.</title>
        <authorList>
            <person name="Gaulin E."/>
        </authorList>
    </citation>
    <scope>NUCLEOTIDE SEQUENCE</scope>
    <source>
        <strain evidence="1">CBS 578.67</strain>
    </source>
</reference>
<gene>
    <name evidence="2" type="primary">Aste57867_11170</name>
    <name evidence="1" type="ORF">As57867_011128</name>
    <name evidence="2" type="ORF">ASTE57867_11170</name>
</gene>
<keyword evidence="3" id="KW-1185">Reference proteome</keyword>
<proteinExistence type="predicted"/>
<name>A0A485KSR3_9STRA</name>
<dbReference type="OrthoDB" id="72752at2759"/>
<evidence type="ECO:0000313" key="3">
    <source>
        <dbReference type="Proteomes" id="UP000332933"/>
    </source>
</evidence>
<sequence>MAGEEVSAEELTALVQAIKFAHPEFTLKQVHNQVLTHGGKFESVPVTRIKKYLKKLGLMGNMNAAAADDKSEPVSLMTVGGDSKSAIPAGASPLYDSSHYVPVPLDVPAMQVSAHPHQAVIRMTPETATGLSEGSLGEIYKIQKAMSDGSDEQFPMLMYNKDRSRKTFLHPTTQPAYTKIAHWIDQQGQGGVGGGTKAYFYGRVQGGATVFVNTHTLAESQPW</sequence>
<dbReference type="Proteomes" id="UP000332933">
    <property type="component" value="Unassembled WGS sequence"/>
</dbReference>
<organism evidence="2 3">
    <name type="scientific">Aphanomyces stellatus</name>
    <dbReference type="NCBI Taxonomy" id="120398"/>
    <lineage>
        <taxon>Eukaryota</taxon>
        <taxon>Sar</taxon>
        <taxon>Stramenopiles</taxon>
        <taxon>Oomycota</taxon>
        <taxon>Saprolegniomycetes</taxon>
        <taxon>Saprolegniales</taxon>
        <taxon>Verrucalvaceae</taxon>
        <taxon>Aphanomyces</taxon>
    </lineage>
</organism>
<reference evidence="2 3" key="1">
    <citation type="submission" date="2019-03" db="EMBL/GenBank/DDBJ databases">
        <authorList>
            <person name="Gaulin E."/>
            <person name="Dumas B."/>
        </authorList>
    </citation>
    <scope>NUCLEOTIDE SEQUENCE [LARGE SCALE GENOMIC DNA]</scope>
    <source>
        <strain evidence="2">CBS 568.67</strain>
    </source>
</reference>
<dbReference type="EMBL" id="VJMH01005257">
    <property type="protein sequence ID" value="KAF0698185.1"/>
    <property type="molecule type" value="Genomic_DNA"/>
</dbReference>
<evidence type="ECO:0000313" key="2">
    <source>
        <dbReference type="EMBL" id="VFT88037.1"/>
    </source>
</evidence>
<evidence type="ECO:0000313" key="1">
    <source>
        <dbReference type="EMBL" id="KAF0698185.1"/>
    </source>
</evidence>
<accession>A0A485KSR3</accession>